<dbReference type="EMBL" id="CP068053">
    <property type="protein sequence ID" value="QQS98528.1"/>
    <property type="molecule type" value="Genomic_DNA"/>
</dbReference>
<accession>A0A974NIU3</accession>
<dbReference type="InterPro" id="IPR050679">
    <property type="entry name" value="Bact_HTH_transcr_reg"/>
</dbReference>
<name>A0A974NIU3_PERPY</name>
<dbReference type="RefSeq" id="WP_040375232.1">
    <property type="nucleotide sequence ID" value="NZ_CP068053.1"/>
</dbReference>
<organism evidence="5 6">
    <name type="scientific">Peribacillus psychrosaccharolyticus</name>
    <name type="common">Bacillus psychrosaccharolyticus</name>
    <dbReference type="NCBI Taxonomy" id="1407"/>
    <lineage>
        <taxon>Bacteria</taxon>
        <taxon>Bacillati</taxon>
        <taxon>Bacillota</taxon>
        <taxon>Bacilli</taxon>
        <taxon>Bacillales</taxon>
        <taxon>Bacillaceae</taxon>
        <taxon>Peribacillus</taxon>
    </lineage>
</organism>
<dbReference type="InterPro" id="IPR000524">
    <property type="entry name" value="Tscrpt_reg_HTH_GntR"/>
</dbReference>
<dbReference type="Gene3D" id="3.40.1410.10">
    <property type="entry name" value="Chorismate lyase-like"/>
    <property type="match status" value="1"/>
</dbReference>
<evidence type="ECO:0000313" key="6">
    <source>
        <dbReference type="Proteomes" id="UP000595254"/>
    </source>
</evidence>
<dbReference type="PANTHER" id="PTHR44846">
    <property type="entry name" value="MANNOSYL-D-GLYCERATE TRANSPORT/METABOLISM SYSTEM REPRESSOR MNGR-RELATED"/>
    <property type="match status" value="1"/>
</dbReference>
<proteinExistence type="predicted"/>
<dbReference type="InterPro" id="IPR011663">
    <property type="entry name" value="UTRA"/>
</dbReference>
<reference evidence="5 6" key="1">
    <citation type="submission" date="2021-01" db="EMBL/GenBank/DDBJ databases">
        <title>FDA dAtabase for Regulatory Grade micrObial Sequences (FDA-ARGOS): Supporting development and validation of Infectious Disease Dx tests.</title>
        <authorList>
            <person name="Nelson B."/>
            <person name="Plummer A."/>
            <person name="Tallon L."/>
            <person name="Sadzewicz L."/>
            <person name="Zhao X."/>
            <person name="Boylan J."/>
            <person name="Ott S."/>
            <person name="Bowen H."/>
            <person name="Vavikolanu K."/>
            <person name="Mehta A."/>
            <person name="Aluvathingal J."/>
            <person name="Nadendla S."/>
            <person name="Myers T."/>
            <person name="Yan Y."/>
            <person name="Sichtig H."/>
        </authorList>
    </citation>
    <scope>NUCLEOTIDE SEQUENCE [LARGE SCALE GENOMIC DNA]</scope>
    <source>
        <strain evidence="5 6">FDAARGOS_1161</strain>
    </source>
</reference>
<evidence type="ECO:0000256" key="3">
    <source>
        <dbReference type="ARBA" id="ARBA00023163"/>
    </source>
</evidence>
<dbReference type="SUPFAM" id="SSF46785">
    <property type="entry name" value="Winged helix' DNA-binding domain"/>
    <property type="match status" value="1"/>
</dbReference>
<dbReference type="PANTHER" id="PTHR44846:SF1">
    <property type="entry name" value="MANNOSYL-D-GLYCERATE TRANSPORT_METABOLISM SYSTEM REPRESSOR MNGR-RELATED"/>
    <property type="match status" value="1"/>
</dbReference>
<protein>
    <submittedName>
        <fullName evidence="5">GntR family transcriptional regulator</fullName>
    </submittedName>
</protein>
<dbReference type="FunFam" id="1.10.10.10:FF:000079">
    <property type="entry name" value="GntR family transcriptional regulator"/>
    <property type="match status" value="1"/>
</dbReference>
<evidence type="ECO:0000313" key="5">
    <source>
        <dbReference type="EMBL" id="QQS98528.1"/>
    </source>
</evidence>
<keyword evidence="6" id="KW-1185">Reference proteome</keyword>
<dbReference type="GO" id="GO:0003677">
    <property type="term" value="F:DNA binding"/>
    <property type="evidence" value="ECO:0007669"/>
    <property type="project" value="UniProtKB-KW"/>
</dbReference>
<gene>
    <name evidence="5" type="ORF">I6J18_12215</name>
</gene>
<dbReference type="GO" id="GO:0045892">
    <property type="term" value="P:negative regulation of DNA-templated transcription"/>
    <property type="evidence" value="ECO:0007669"/>
    <property type="project" value="TreeGrafter"/>
</dbReference>
<dbReference type="CDD" id="cd07377">
    <property type="entry name" value="WHTH_GntR"/>
    <property type="match status" value="1"/>
</dbReference>
<dbReference type="Gene3D" id="1.10.10.10">
    <property type="entry name" value="Winged helix-like DNA-binding domain superfamily/Winged helix DNA-binding domain"/>
    <property type="match status" value="1"/>
</dbReference>
<dbReference type="SMART" id="SM00866">
    <property type="entry name" value="UTRA"/>
    <property type="match status" value="1"/>
</dbReference>
<keyword evidence="2" id="KW-0238">DNA-binding</keyword>
<evidence type="ECO:0000256" key="1">
    <source>
        <dbReference type="ARBA" id="ARBA00023015"/>
    </source>
</evidence>
<dbReference type="InterPro" id="IPR028978">
    <property type="entry name" value="Chorismate_lyase_/UTRA_dom_sf"/>
</dbReference>
<sequence>MINKNSPIPIYYQLAEHIKQLIEKGDLSPGDSLPAEREYAEQYQISRMTVRQAFTQLVNAGYLSRRQGKGTFVAERKLEQPLQGLTSFTEDMKARGLEPGNEFIHFQIIPATSQISQHLCIQEDEPVYEIKRIRLADNVPMALETNYISANLIGGLTETIVNQSLYGYIEEKLGYQIEEATQIIESTIASPIEAKYLKIKTGAPIMSILRNTFLKDGTPFEFVISAYRADRYTFKIHMKR</sequence>
<keyword evidence="3" id="KW-0804">Transcription</keyword>
<dbReference type="Proteomes" id="UP000595254">
    <property type="component" value="Chromosome"/>
</dbReference>
<dbReference type="Pfam" id="PF00392">
    <property type="entry name" value="GntR"/>
    <property type="match status" value="1"/>
</dbReference>
<evidence type="ECO:0000259" key="4">
    <source>
        <dbReference type="PROSITE" id="PS50949"/>
    </source>
</evidence>
<dbReference type="PROSITE" id="PS50949">
    <property type="entry name" value="HTH_GNTR"/>
    <property type="match status" value="1"/>
</dbReference>
<dbReference type="InterPro" id="IPR036390">
    <property type="entry name" value="WH_DNA-bd_sf"/>
</dbReference>
<dbReference type="AlphaFoldDB" id="A0A974NIU3"/>
<dbReference type="KEGG" id="ppsr:I6J18_12215"/>
<feature type="domain" description="HTH gntR-type" evidence="4">
    <location>
        <begin position="8"/>
        <end position="76"/>
    </location>
</feature>
<dbReference type="InterPro" id="IPR036388">
    <property type="entry name" value="WH-like_DNA-bd_sf"/>
</dbReference>
<dbReference type="SUPFAM" id="SSF64288">
    <property type="entry name" value="Chorismate lyase-like"/>
    <property type="match status" value="1"/>
</dbReference>
<keyword evidence="1" id="KW-0805">Transcription regulation</keyword>
<dbReference type="SMART" id="SM00345">
    <property type="entry name" value="HTH_GNTR"/>
    <property type="match status" value="1"/>
</dbReference>
<dbReference type="PRINTS" id="PR00035">
    <property type="entry name" value="HTHGNTR"/>
</dbReference>
<evidence type="ECO:0000256" key="2">
    <source>
        <dbReference type="ARBA" id="ARBA00023125"/>
    </source>
</evidence>
<dbReference type="Pfam" id="PF07702">
    <property type="entry name" value="UTRA"/>
    <property type="match status" value="1"/>
</dbReference>
<dbReference type="GO" id="GO:0003700">
    <property type="term" value="F:DNA-binding transcription factor activity"/>
    <property type="evidence" value="ECO:0007669"/>
    <property type="project" value="InterPro"/>
</dbReference>